<organism evidence="3 4">
    <name type="scientific">Nonomuraea africana</name>
    <dbReference type="NCBI Taxonomy" id="46171"/>
    <lineage>
        <taxon>Bacteria</taxon>
        <taxon>Bacillati</taxon>
        <taxon>Actinomycetota</taxon>
        <taxon>Actinomycetes</taxon>
        <taxon>Streptosporangiales</taxon>
        <taxon>Streptosporangiaceae</taxon>
        <taxon>Nonomuraea</taxon>
    </lineage>
</organism>
<feature type="domain" description="D-alanyl-D-alanine carboxypeptidase-like core" evidence="2">
    <location>
        <begin position="90"/>
        <end position="191"/>
    </location>
</feature>
<gene>
    <name evidence="3" type="ORF">H4W81_002786</name>
</gene>
<keyword evidence="4" id="KW-1185">Reference proteome</keyword>
<sequence>MTRTPPSARKTTRRIRGLLVVGLIVVIAAITAALGYQVPKSSSSPTASPPIDTPHGDHKRADRKGALGAADGAVPDGVTVFDDGYAGVANLDPDLLQALREAATDAADDGVEFYVNSGWRSPERQNQLLREAVSKYGSEEEAARWVATADTSPHVSGDAIDIGRSNATAWLSEHGAEYGLCQIYRNEPWHYELRTNAIDRGCPRMYADPTQDPRMQQRPAVPNYLGVTWHFLGCSVTAHAEECQFSKIILLPL</sequence>
<dbReference type="EMBL" id="JADBEF010000001">
    <property type="protein sequence ID" value="MBE1560007.1"/>
    <property type="molecule type" value="Genomic_DNA"/>
</dbReference>
<comment type="caution">
    <text evidence="3">The sequence shown here is derived from an EMBL/GenBank/DDBJ whole genome shotgun (WGS) entry which is preliminary data.</text>
</comment>
<accession>A0ABR9KEQ4</accession>
<dbReference type="RefSeq" id="WP_192775163.1">
    <property type="nucleotide sequence ID" value="NZ_BAAASY010000043.1"/>
</dbReference>
<evidence type="ECO:0000259" key="2">
    <source>
        <dbReference type="Pfam" id="PF02557"/>
    </source>
</evidence>
<dbReference type="InterPro" id="IPR009045">
    <property type="entry name" value="Zn_M74/Hedgehog-like"/>
</dbReference>
<reference evidence="3 4" key="1">
    <citation type="submission" date="2020-10" db="EMBL/GenBank/DDBJ databases">
        <title>Sequencing the genomes of 1000 actinobacteria strains.</title>
        <authorList>
            <person name="Klenk H.-P."/>
        </authorList>
    </citation>
    <scope>NUCLEOTIDE SEQUENCE [LARGE SCALE GENOMIC DNA]</scope>
    <source>
        <strain evidence="3 4">DSM 43748</strain>
    </source>
</reference>
<dbReference type="InterPro" id="IPR052179">
    <property type="entry name" value="DD-CPase-like"/>
</dbReference>
<evidence type="ECO:0000313" key="3">
    <source>
        <dbReference type="EMBL" id="MBE1560007.1"/>
    </source>
</evidence>
<feature type="region of interest" description="Disordered" evidence="1">
    <location>
        <begin position="38"/>
        <end position="70"/>
    </location>
</feature>
<dbReference type="Proteomes" id="UP000661607">
    <property type="component" value="Unassembled WGS sequence"/>
</dbReference>
<feature type="compositionally biased region" description="Basic and acidic residues" evidence="1">
    <location>
        <begin position="54"/>
        <end position="65"/>
    </location>
</feature>
<dbReference type="Pfam" id="PF02557">
    <property type="entry name" value="VanY"/>
    <property type="match status" value="1"/>
</dbReference>
<evidence type="ECO:0000256" key="1">
    <source>
        <dbReference type="SAM" id="MobiDB-lite"/>
    </source>
</evidence>
<proteinExistence type="predicted"/>
<protein>
    <recommendedName>
        <fullName evidence="2">D-alanyl-D-alanine carboxypeptidase-like core domain-containing protein</fullName>
    </recommendedName>
</protein>
<dbReference type="Gene3D" id="3.30.1380.10">
    <property type="match status" value="1"/>
</dbReference>
<evidence type="ECO:0000313" key="4">
    <source>
        <dbReference type="Proteomes" id="UP000661607"/>
    </source>
</evidence>
<name>A0ABR9KEQ4_9ACTN</name>
<dbReference type="InterPro" id="IPR003709">
    <property type="entry name" value="VanY-like_core_dom"/>
</dbReference>
<dbReference type="SUPFAM" id="SSF55166">
    <property type="entry name" value="Hedgehog/DD-peptidase"/>
    <property type="match status" value="1"/>
</dbReference>
<dbReference type="PANTHER" id="PTHR34385:SF1">
    <property type="entry name" value="PEPTIDOGLYCAN L-ALANYL-D-GLUTAMATE ENDOPEPTIDASE CWLK"/>
    <property type="match status" value="1"/>
</dbReference>
<dbReference type="CDD" id="cd14846">
    <property type="entry name" value="Peptidase_M15_like"/>
    <property type="match status" value="1"/>
</dbReference>
<dbReference type="PANTHER" id="PTHR34385">
    <property type="entry name" value="D-ALANYL-D-ALANINE CARBOXYPEPTIDASE"/>
    <property type="match status" value="1"/>
</dbReference>